<dbReference type="InterPro" id="IPR036638">
    <property type="entry name" value="HLH_DNA-bd_sf"/>
</dbReference>
<feature type="compositionally biased region" description="Polar residues" evidence="6">
    <location>
        <begin position="184"/>
        <end position="200"/>
    </location>
</feature>
<dbReference type="HOGENOM" id="CLU_068550_2_2_1"/>
<evidence type="ECO:0000256" key="4">
    <source>
        <dbReference type="ARBA" id="ARBA00023163"/>
    </source>
</evidence>
<dbReference type="Pfam" id="PF00010">
    <property type="entry name" value="HLH"/>
    <property type="match status" value="1"/>
</dbReference>
<dbReference type="InterPro" id="IPR050370">
    <property type="entry name" value="HES_HEY"/>
</dbReference>
<dbReference type="PROSITE" id="PS50888">
    <property type="entry name" value="BHLH"/>
    <property type="match status" value="1"/>
</dbReference>
<dbReference type="SUPFAM" id="SSF158457">
    <property type="entry name" value="Orange domain-like"/>
    <property type="match status" value="1"/>
</dbReference>
<dbReference type="GO" id="GO:0006357">
    <property type="term" value="P:regulation of transcription by RNA polymerase II"/>
    <property type="evidence" value="ECO:0000318"/>
    <property type="project" value="GO_Central"/>
</dbReference>
<evidence type="ECO:0000259" key="8">
    <source>
        <dbReference type="PROSITE" id="PS51054"/>
    </source>
</evidence>
<dbReference type="SUPFAM" id="SSF47459">
    <property type="entry name" value="HLH, helix-loop-helix DNA-binding domain"/>
    <property type="match status" value="1"/>
</dbReference>
<dbReference type="AlphaFoldDB" id="A7RYX4"/>
<dbReference type="eggNOG" id="KOG4304">
    <property type="taxonomic scope" value="Eukaryota"/>
</dbReference>
<dbReference type="FunFam" id="4.10.280.10:FF:000009">
    <property type="entry name" value="Transcription factor HES-1"/>
    <property type="match status" value="1"/>
</dbReference>
<keyword evidence="2" id="KW-0805">Transcription regulation</keyword>
<feature type="region of interest" description="Disordered" evidence="6">
    <location>
        <begin position="179"/>
        <end position="201"/>
    </location>
</feature>
<reference evidence="10 11" key="1">
    <citation type="journal article" date="2007" name="Science">
        <title>Sea anemone genome reveals ancestral eumetazoan gene repertoire and genomic organization.</title>
        <authorList>
            <person name="Putnam N.H."/>
            <person name="Srivastava M."/>
            <person name="Hellsten U."/>
            <person name="Dirks B."/>
            <person name="Chapman J."/>
            <person name="Salamov A."/>
            <person name="Terry A."/>
            <person name="Shapiro H."/>
            <person name="Lindquist E."/>
            <person name="Kapitonov V.V."/>
            <person name="Jurka J."/>
            <person name="Genikhovich G."/>
            <person name="Grigoriev I.V."/>
            <person name="Lucas S.M."/>
            <person name="Steele R.E."/>
            <person name="Finnerty J.R."/>
            <person name="Technau U."/>
            <person name="Martindale M.Q."/>
            <person name="Rokhsar D.S."/>
        </authorList>
    </citation>
    <scope>NUCLEOTIDE SEQUENCE [LARGE SCALE GENOMIC DNA]</scope>
    <source>
        <strain evidence="10">CH2 x CH6</strain>
        <strain evidence="11">CH2 X CH6</strain>
    </source>
</reference>
<accession>A7RYX4</accession>
<protein>
    <submittedName>
        <fullName evidence="9">Hes3</fullName>
    </submittedName>
</protein>
<evidence type="ECO:0000256" key="1">
    <source>
        <dbReference type="ARBA" id="ARBA00004123"/>
    </source>
</evidence>
<evidence type="ECO:0000313" key="9">
    <source>
        <dbReference type="EMBL" id="AEW42995.1"/>
    </source>
</evidence>
<sequence length="213" mass="23623">MAVDCIDSSDYVSKILSDRRKAKKPMMEKLRRARINDSLNELKVLVLELLNKDASRYSKMEKADILEMTVGYLRAAQRIEKRTQGSTPPSDFRAGFNACAVEVSNRLSPADANTDNLRETLLSHLVTGCHGNTTPQSQTLVAPSFSSGTMWVPYPSPPPSPINQSSSFVNAALREVSRPLSPVSPCSRSPAQTTIVSTTRKTTERRTALWRPW</sequence>
<dbReference type="InterPro" id="IPR011598">
    <property type="entry name" value="bHLH_dom"/>
</dbReference>
<keyword evidence="4" id="KW-0804">Transcription</keyword>
<dbReference type="PANTHER" id="PTHR10985">
    <property type="entry name" value="BASIC HELIX-LOOP-HELIX TRANSCRIPTION FACTOR, HES-RELATED"/>
    <property type="match status" value="1"/>
</dbReference>
<evidence type="ECO:0000256" key="2">
    <source>
        <dbReference type="ARBA" id="ARBA00023015"/>
    </source>
</evidence>
<dbReference type="GO" id="GO:0009952">
    <property type="term" value="P:anterior/posterior pattern specification"/>
    <property type="evidence" value="ECO:0000318"/>
    <property type="project" value="GO_Central"/>
</dbReference>
<dbReference type="EMBL" id="DS469555">
    <property type="protein sequence ID" value="EDO43263.1"/>
    <property type="molecule type" value="Genomic_DNA"/>
</dbReference>
<comment type="subcellular location">
    <subcellularLocation>
        <location evidence="1">Nucleus</location>
    </subcellularLocation>
</comment>
<dbReference type="OrthoDB" id="6085656at2759"/>
<dbReference type="OMA" id="MTASNME"/>
<dbReference type="PROSITE" id="PS51054">
    <property type="entry name" value="ORANGE"/>
    <property type="match status" value="1"/>
</dbReference>
<dbReference type="GO" id="GO:0046983">
    <property type="term" value="F:protein dimerization activity"/>
    <property type="evidence" value="ECO:0007669"/>
    <property type="project" value="InterPro"/>
</dbReference>
<name>A7RYX4_NEMVE</name>
<dbReference type="GO" id="GO:0050767">
    <property type="term" value="P:regulation of neurogenesis"/>
    <property type="evidence" value="ECO:0000318"/>
    <property type="project" value="GO_Central"/>
</dbReference>
<keyword evidence="11" id="KW-1185">Reference proteome</keyword>
<dbReference type="GO" id="GO:0000981">
    <property type="term" value="F:DNA-binding transcription factor activity, RNA polymerase II-specific"/>
    <property type="evidence" value="ECO:0000318"/>
    <property type="project" value="GO_Central"/>
</dbReference>
<evidence type="ECO:0000256" key="6">
    <source>
        <dbReference type="SAM" id="MobiDB-lite"/>
    </source>
</evidence>
<dbReference type="SMART" id="SM00353">
    <property type="entry name" value="HLH"/>
    <property type="match status" value="1"/>
</dbReference>
<evidence type="ECO:0000256" key="5">
    <source>
        <dbReference type="ARBA" id="ARBA00023242"/>
    </source>
</evidence>
<reference evidence="9" key="2">
    <citation type="journal article" date="2012" name="Dev. Biol.">
        <title>Functional roles of Notch signaling in the cnidarian Nematostella vectensis.</title>
        <authorList>
            <person name="Marlow H."/>
            <person name="Roettinger E."/>
            <person name="Boekhout M."/>
            <person name="Martindale M.Q."/>
        </authorList>
    </citation>
    <scope>NUCLEOTIDE SEQUENCE</scope>
</reference>
<proteinExistence type="evidence at transcript level"/>
<dbReference type="KEGG" id="nve:5515194"/>
<evidence type="ECO:0000313" key="10">
    <source>
        <dbReference type="EMBL" id="EDO43263.1"/>
    </source>
</evidence>
<evidence type="ECO:0000256" key="3">
    <source>
        <dbReference type="ARBA" id="ARBA00023125"/>
    </source>
</evidence>
<keyword evidence="5" id="KW-0539">Nucleus</keyword>
<keyword evidence="3" id="KW-0238">DNA-binding</keyword>
<dbReference type="STRING" id="45351.A7RYX4"/>
<dbReference type="GeneID" id="5515194"/>
<dbReference type="Gene3D" id="4.10.280.10">
    <property type="entry name" value="Helix-loop-helix DNA-binding domain"/>
    <property type="match status" value="1"/>
</dbReference>
<evidence type="ECO:0000313" key="11">
    <source>
        <dbReference type="Proteomes" id="UP000001593"/>
    </source>
</evidence>
<feature type="domain" description="BHLH" evidence="7">
    <location>
        <begin position="19"/>
        <end position="76"/>
    </location>
</feature>
<dbReference type="EMBL" id="JN982709">
    <property type="protein sequence ID" value="AEW42995.1"/>
    <property type="molecule type" value="mRNA"/>
</dbReference>
<evidence type="ECO:0000259" key="7">
    <source>
        <dbReference type="PROSITE" id="PS50888"/>
    </source>
</evidence>
<dbReference type="Pfam" id="PF07527">
    <property type="entry name" value="Hairy_orange"/>
    <property type="match status" value="1"/>
</dbReference>
<feature type="domain" description="Orange" evidence="8">
    <location>
        <begin position="92"/>
        <end position="125"/>
    </location>
</feature>
<dbReference type="InParanoid" id="A7RYX4"/>
<gene>
    <name evidence="9" type="primary">Hes3</name>
    <name evidence="10" type="ORF">NEMVEDRAFT_v1g241656</name>
</gene>
<dbReference type="Proteomes" id="UP000001593">
    <property type="component" value="Unassembled WGS sequence"/>
</dbReference>
<dbReference type="GO" id="GO:0000978">
    <property type="term" value="F:RNA polymerase II cis-regulatory region sequence-specific DNA binding"/>
    <property type="evidence" value="ECO:0000318"/>
    <property type="project" value="GO_Central"/>
</dbReference>
<dbReference type="InterPro" id="IPR003650">
    <property type="entry name" value="Orange_dom"/>
</dbReference>
<dbReference type="GO" id="GO:0005634">
    <property type="term" value="C:nucleus"/>
    <property type="evidence" value="ECO:0000318"/>
    <property type="project" value="GO_Central"/>
</dbReference>
<organism evidence="10 11">
    <name type="scientific">Nematostella vectensis</name>
    <name type="common">Starlet sea anemone</name>
    <dbReference type="NCBI Taxonomy" id="45351"/>
    <lineage>
        <taxon>Eukaryota</taxon>
        <taxon>Metazoa</taxon>
        <taxon>Cnidaria</taxon>
        <taxon>Anthozoa</taxon>
        <taxon>Hexacorallia</taxon>
        <taxon>Actiniaria</taxon>
        <taxon>Edwardsiidae</taxon>
        <taxon>Nematostella</taxon>
    </lineage>
</organism>